<reference evidence="1 2" key="1">
    <citation type="submission" date="2016-11" db="EMBL/GenBank/DDBJ databases">
        <title>The macronuclear genome of Stentor coeruleus: a giant cell with tiny introns.</title>
        <authorList>
            <person name="Slabodnick M."/>
            <person name="Ruby J.G."/>
            <person name="Reiff S.B."/>
            <person name="Swart E.C."/>
            <person name="Gosai S."/>
            <person name="Prabakaran S."/>
            <person name="Witkowska E."/>
            <person name="Larue G.E."/>
            <person name="Fisher S."/>
            <person name="Freeman R.M."/>
            <person name="Gunawardena J."/>
            <person name="Chu W."/>
            <person name="Stover N.A."/>
            <person name="Gregory B.D."/>
            <person name="Nowacki M."/>
            <person name="Derisi J."/>
            <person name="Roy S.W."/>
            <person name="Marshall W.F."/>
            <person name="Sood P."/>
        </authorList>
    </citation>
    <scope>NUCLEOTIDE SEQUENCE [LARGE SCALE GENOMIC DNA]</scope>
    <source>
        <strain evidence="1">WM001</strain>
    </source>
</reference>
<gene>
    <name evidence="1" type="ORF">SteCoe_16346</name>
</gene>
<dbReference type="InterPro" id="IPR036770">
    <property type="entry name" value="Ankyrin_rpt-contain_sf"/>
</dbReference>
<dbReference type="OrthoDB" id="20872at2759"/>
<protein>
    <submittedName>
        <fullName evidence="1">Uncharacterized protein</fullName>
    </submittedName>
</protein>
<proteinExistence type="predicted"/>
<dbReference type="SMART" id="SM00248">
    <property type="entry name" value="ANK"/>
    <property type="match status" value="2"/>
</dbReference>
<dbReference type="SUPFAM" id="SSF48403">
    <property type="entry name" value="Ankyrin repeat"/>
    <property type="match status" value="1"/>
</dbReference>
<evidence type="ECO:0000313" key="2">
    <source>
        <dbReference type="Proteomes" id="UP000187209"/>
    </source>
</evidence>
<dbReference type="EMBL" id="MPUH01000324">
    <property type="protein sequence ID" value="OMJ82878.1"/>
    <property type="molecule type" value="Genomic_DNA"/>
</dbReference>
<dbReference type="Gene3D" id="1.25.40.20">
    <property type="entry name" value="Ankyrin repeat-containing domain"/>
    <property type="match status" value="1"/>
</dbReference>
<dbReference type="AlphaFoldDB" id="A0A1R2C1H6"/>
<dbReference type="InterPro" id="IPR002110">
    <property type="entry name" value="Ankyrin_rpt"/>
</dbReference>
<sequence length="362" mass="41716">MGCCSSGNRISLSALDITEVVEAINNTDLRKLSELKSKKIKDKKNHSLIDENFLSLGPMNLSPLGYSLLHERFKSFKHIHSRLGANLESLDLLLDKYQTSIIEYICCKGLMQFLHYYLPIYEKQLGTSNQQESNTSSIDFNQTLVTENTTRSLTPLQIAVEKGHLNIVSFVLDYFSNKTDVMKEFDINYQNELNGENCAMISCRKGNFPMVKYLYEHGKANFFALNKRNENVLVITAAASKIGNGKEYLKVFMYLIEKVKIEFSEVYEDILLLLEDDMIIEYFQTVLEHFGIMEKKSQVEDKFKLVPFRNQNSGNELIEYNVQKSRPKEEENKYSVLSSVKPDESRFSVLFCSVLSYFDKSN</sequence>
<keyword evidence="2" id="KW-1185">Reference proteome</keyword>
<organism evidence="1 2">
    <name type="scientific">Stentor coeruleus</name>
    <dbReference type="NCBI Taxonomy" id="5963"/>
    <lineage>
        <taxon>Eukaryota</taxon>
        <taxon>Sar</taxon>
        <taxon>Alveolata</taxon>
        <taxon>Ciliophora</taxon>
        <taxon>Postciliodesmatophora</taxon>
        <taxon>Heterotrichea</taxon>
        <taxon>Heterotrichida</taxon>
        <taxon>Stentoridae</taxon>
        <taxon>Stentor</taxon>
    </lineage>
</organism>
<evidence type="ECO:0000313" key="1">
    <source>
        <dbReference type="EMBL" id="OMJ82878.1"/>
    </source>
</evidence>
<name>A0A1R2C1H6_9CILI</name>
<dbReference type="Proteomes" id="UP000187209">
    <property type="component" value="Unassembled WGS sequence"/>
</dbReference>
<accession>A0A1R2C1H6</accession>
<comment type="caution">
    <text evidence="1">The sequence shown here is derived from an EMBL/GenBank/DDBJ whole genome shotgun (WGS) entry which is preliminary data.</text>
</comment>